<dbReference type="NCBIfam" id="NF038353">
    <property type="entry name" value="FxLYD_dom"/>
    <property type="match status" value="1"/>
</dbReference>
<protein>
    <recommendedName>
        <fullName evidence="4">Lipoprotein</fullName>
    </recommendedName>
</protein>
<feature type="chain" id="PRO_5022101386" description="Lipoprotein" evidence="1">
    <location>
        <begin position="24"/>
        <end position="220"/>
    </location>
</feature>
<dbReference type="RefSeq" id="WP_145184818.1">
    <property type="nucleotide sequence ID" value="NZ_CP036290.1"/>
</dbReference>
<dbReference type="OrthoDB" id="10007698at2"/>
<dbReference type="EMBL" id="CP036290">
    <property type="protein sequence ID" value="QDU84033.1"/>
    <property type="molecule type" value="Genomic_DNA"/>
</dbReference>
<name>A0A518CXT1_9BACT</name>
<feature type="signal peptide" evidence="1">
    <location>
        <begin position="1"/>
        <end position="23"/>
    </location>
</feature>
<dbReference type="Proteomes" id="UP000319342">
    <property type="component" value="Chromosome"/>
</dbReference>
<organism evidence="2 3">
    <name type="scientific">Rohdeia mirabilis</name>
    <dbReference type="NCBI Taxonomy" id="2528008"/>
    <lineage>
        <taxon>Bacteria</taxon>
        <taxon>Pseudomonadati</taxon>
        <taxon>Planctomycetota</taxon>
        <taxon>Planctomycetia</taxon>
        <taxon>Planctomycetia incertae sedis</taxon>
        <taxon>Rohdeia</taxon>
    </lineage>
</organism>
<sequence precursor="true">MLLRDRPSALASGLAAALLSACATVPSNLDLPAPTVVHDVRVEVTGVLRHGGIGGGVAGFRGVATNLGEETLSFCTVTFELLDPTGAKIGNAMATTQHLAPGVLWKFDAYNAGTIRTTLDRVTIADVQTDKSLFAGMSTNGGFDPSALRELKPGETTLAQAIDTLGAEPMAKNYGADGSITAVWSRTSMKSGKFQSKQATVLFDSNERMVRILSETSTGS</sequence>
<dbReference type="InterPro" id="IPR047676">
    <property type="entry name" value="FxLYD_dom"/>
</dbReference>
<dbReference type="PROSITE" id="PS51257">
    <property type="entry name" value="PROKAR_LIPOPROTEIN"/>
    <property type="match status" value="1"/>
</dbReference>
<evidence type="ECO:0008006" key="4">
    <source>
        <dbReference type="Google" id="ProtNLM"/>
    </source>
</evidence>
<evidence type="ECO:0000313" key="3">
    <source>
        <dbReference type="Proteomes" id="UP000319342"/>
    </source>
</evidence>
<proteinExistence type="predicted"/>
<reference evidence="2 3" key="1">
    <citation type="submission" date="2019-02" db="EMBL/GenBank/DDBJ databases">
        <title>Deep-cultivation of Planctomycetes and their phenomic and genomic characterization uncovers novel biology.</title>
        <authorList>
            <person name="Wiegand S."/>
            <person name="Jogler M."/>
            <person name="Boedeker C."/>
            <person name="Pinto D."/>
            <person name="Vollmers J."/>
            <person name="Rivas-Marin E."/>
            <person name="Kohn T."/>
            <person name="Peeters S.H."/>
            <person name="Heuer A."/>
            <person name="Rast P."/>
            <person name="Oberbeckmann S."/>
            <person name="Bunk B."/>
            <person name="Jeske O."/>
            <person name="Meyerdierks A."/>
            <person name="Storesund J.E."/>
            <person name="Kallscheuer N."/>
            <person name="Luecker S."/>
            <person name="Lage O.M."/>
            <person name="Pohl T."/>
            <person name="Merkel B.J."/>
            <person name="Hornburger P."/>
            <person name="Mueller R.-W."/>
            <person name="Bruemmer F."/>
            <person name="Labrenz M."/>
            <person name="Spormann A.M."/>
            <person name="Op den Camp H."/>
            <person name="Overmann J."/>
            <person name="Amann R."/>
            <person name="Jetten M.S.M."/>
            <person name="Mascher T."/>
            <person name="Medema M.H."/>
            <person name="Devos D.P."/>
            <person name="Kaster A.-K."/>
            <person name="Ovreas L."/>
            <person name="Rohde M."/>
            <person name="Galperin M.Y."/>
            <person name="Jogler C."/>
        </authorList>
    </citation>
    <scope>NUCLEOTIDE SEQUENCE [LARGE SCALE GENOMIC DNA]</scope>
    <source>
        <strain evidence="2 3">Pla163</strain>
    </source>
</reference>
<keyword evidence="1" id="KW-0732">Signal</keyword>
<accession>A0A518CXT1</accession>
<evidence type="ECO:0000256" key="1">
    <source>
        <dbReference type="SAM" id="SignalP"/>
    </source>
</evidence>
<gene>
    <name evidence="2" type="ORF">Pla163_11340</name>
</gene>
<evidence type="ECO:0000313" key="2">
    <source>
        <dbReference type="EMBL" id="QDU84033.1"/>
    </source>
</evidence>
<keyword evidence="3" id="KW-1185">Reference proteome</keyword>
<dbReference type="AlphaFoldDB" id="A0A518CXT1"/>